<dbReference type="SUPFAM" id="SSF57850">
    <property type="entry name" value="RING/U-box"/>
    <property type="match status" value="1"/>
</dbReference>
<evidence type="ECO:0000256" key="3">
    <source>
        <dbReference type="ARBA" id="ARBA00022833"/>
    </source>
</evidence>
<evidence type="ECO:0000259" key="6">
    <source>
        <dbReference type="PROSITE" id="PS50089"/>
    </source>
</evidence>
<evidence type="ECO:0000256" key="1">
    <source>
        <dbReference type="ARBA" id="ARBA00022723"/>
    </source>
</evidence>
<gene>
    <name evidence="7" type="ORF">MATL_G00260340</name>
</gene>
<evidence type="ECO:0000256" key="2">
    <source>
        <dbReference type="ARBA" id="ARBA00022771"/>
    </source>
</evidence>
<comment type="caution">
    <text evidence="7">The sequence shown here is derived from an EMBL/GenBank/DDBJ whole genome shotgun (WGS) entry which is preliminary data.</text>
</comment>
<keyword evidence="8" id="KW-1185">Reference proteome</keyword>
<feature type="region of interest" description="Disordered" evidence="5">
    <location>
        <begin position="310"/>
        <end position="338"/>
    </location>
</feature>
<dbReference type="AlphaFoldDB" id="A0A9D3PA63"/>
<dbReference type="InterPro" id="IPR013083">
    <property type="entry name" value="Znf_RING/FYVE/PHD"/>
</dbReference>
<feature type="compositionally biased region" description="Low complexity" evidence="5">
    <location>
        <begin position="170"/>
        <end position="180"/>
    </location>
</feature>
<accession>A0A9D3PA63</accession>
<sequence>MASDGDTEGDESRMLWGVGEPNTPGCLDRACLLSETDLLFSQSSDSSSFSSPDTIVPETPSPACYRRRRRQRTVQQAGGAEGPELEEATSLVVREHAVRDGLPSDTSTTPSHQRPKRRKLSLALGSKDGAEASGDGGAGCLRFPSNGFVPASSLMAADSSTSAQWRGEPSSSSSSSSSCSLRAAQISGKAEGEGSKSGPGRTIGEHRPGSRSSESRQNSRGTVPSKRRSKTAKWALQPSDSEETHRHQSGQDNHLSSAEREKSRAPPSQSLKHEEIVISDEDDDVIVQAVVRSAQVEEDEAFARSLQAQFDREEQQQQEEQRRQQRRPPNIPPHRNNHPHDYYGEWSWMSPLSSMMDPSLAFLYNFPEASAAVEGMAGRSGRRTGRSRGHRSRGSSHRHAHTYALSLLDDSQGNNYEALLAFEESQGSAMAKNCLSQREIQRLPTKAFNPAYSAGKTECQICFSNYTEGEELRMLPCLHDYHVQCIDRWLKESATCPICRVDVSGSGCLKDPV</sequence>
<dbReference type="Gene3D" id="3.30.40.10">
    <property type="entry name" value="Zinc/RING finger domain, C3HC4 (zinc finger)"/>
    <property type="match status" value="1"/>
</dbReference>
<dbReference type="EMBL" id="JAFDVH010000025">
    <property type="protein sequence ID" value="KAG7454503.1"/>
    <property type="molecule type" value="Genomic_DNA"/>
</dbReference>
<reference evidence="7" key="1">
    <citation type="submission" date="2021-01" db="EMBL/GenBank/DDBJ databases">
        <authorList>
            <person name="Zahm M."/>
            <person name="Roques C."/>
            <person name="Cabau C."/>
            <person name="Klopp C."/>
            <person name="Donnadieu C."/>
            <person name="Jouanno E."/>
            <person name="Lampietro C."/>
            <person name="Louis A."/>
            <person name="Herpin A."/>
            <person name="Echchiki A."/>
            <person name="Berthelot C."/>
            <person name="Parey E."/>
            <person name="Roest-Crollius H."/>
            <person name="Braasch I."/>
            <person name="Postlethwait J."/>
            <person name="Bobe J."/>
            <person name="Montfort J."/>
            <person name="Bouchez O."/>
            <person name="Begum T."/>
            <person name="Mejri S."/>
            <person name="Adams A."/>
            <person name="Chen W.-J."/>
            <person name="Guiguen Y."/>
        </authorList>
    </citation>
    <scope>NUCLEOTIDE SEQUENCE</scope>
    <source>
        <strain evidence="7">YG-15Mar2019-1</strain>
        <tissue evidence="7">Brain</tissue>
    </source>
</reference>
<evidence type="ECO:0000256" key="4">
    <source>
        <dbReference type="PROSITE-ProRule" id="PRU00175"/>
    </source>
</evidence>
<dbReference type="Pfam" id="PF13639">
    <property type="entry name" value="zf-RING_2"/>
    <property type="match status" value="1"/>
</dbReference>
<protein>
    <recommendedName>
        <fullName evidence="6">RING-type domain-containing protein</fullName>
    </recommendedName>
</protein>
<dbReference type="Proteomes" id="UP001046870">
    <property type="component" value="Chromosome 25"/>
</dbReference>
<dbReference type="GO" id="GO:0016567">
    <property type="term" value="P:protein ubiquitination"/>
    <property type="evidence" value="ECO:0007669"/>
    <property type="project" value="TreeGrafter"/>
</dbReference>
<feature type="domain" description="RING-type" evidence="6">
    <location>
        <begin position="459"/>
        <end position="500"/>
    </location>
</feature>
<dbReference type="GO" id="GO:0061630">
    <property type="term" value="F:ubiquitin protein ligase activity"/>
    <property type="evidence" value="ECO:0007669"/>
    <property type="project" value="TreeGrafter"/>
</dbReference>
<evidence type="ECO:0000256" key="5">
    <source>
        <dbReference type="SAM" id="MobiDB-lite"/>
    </source>
</evidence>
<dbReference type="GO" id="GO:0008270">
    <property type="term" value="F:zinc ion binding"/>
    <property type="evidence" value="ECO:0007669"/>
    <property type="project" value="UniProtKB-KW"/>
</dbReference>
<feature type="compositionally biased region" description="Low complexity" evidence="5">
    <location>
        <begin position="42"/>
        <end position="51"/>
    </location>
</feature>
<feature type="region of interest" description="Disordered" evidence="5">
    <location>
        <begin position="156"/>
        <end position="277"/>
    </location>
</feature>
<dbReference type="InterPro" id="IPR001841">
    <property type="entry name" value="Znf_RING"/>
</dbReference>
<dbReference type="SMART" id="SM00744">
    <property type="entry name" value="RINGv"/>
    <property type="match status" value="1"/>
</dbReference>
<evidence type="ECO:0000313" key="7">
    <source>
        <dbReference type="EMBL" id="KAG7454503.1"/>
    </source>
</evidence>
<dbReference type="InterPro" id="IPR011016">
    <property type="entry name" value="Znf_RING-CH"/>
</dbReference>
<dbReference type="OrthoDB" id="8062037at2759"/>
<feature type="region of interest" description="Disordered" evidence="5">
    <location>
        <begin position="375"/>
        <end position="399"/>
    </location>
</feature>
<dbReference type="PANTHER" id="PTHR46171">
    <property type="entry name" value="GH10160P"/>
    <property type="match status" value="1"/>
</dbReference>
<dbReference type="PROSITE" id="PS50089">
    <property type="entry name" value="ZF_RING_2"/>
    <property type="match status" value="1"/>
</dbReference>
<organism evidence="7 8">
    <name type="scientific">Megalops atlanticus</name>
    <name type="common">Tarpon</name>
    <name type="synonym">Clupea gigantea</name>
    <dbReference type="NCBI Taxonomy" id="7932"/>
    <lineage>
        <taxon>Eukaryota</taxon>
        <taxon>Metazoa</taxon>
        <taxon>Chordata</taxon>
        <taxon>Craniata</taxon>
        <taxon>Vertebrata</taxon>
        <taxon>Euteleostomi</taxon>
        <taxon>Actinopterygii</taxon>
        <taxon>Neopterygii</taxon>
        <taxon>Teleostei</taxon>
        <taxon>Elopiformes</taxon>
        <taxon>Megalopidae</taxon>
        <taxon>Megalops</taxon>
    </lineage>
</organism>
<name>A0A9D3PA63_MEGAT</name>
<keyword evidence="2 4" id="KW-0863">Zinc-finger</keyword>
<feature type="region of interest" description="Disordered" evidence="5">
    <location>
        <begin position="42"/>
        <end position="119"/>
    </location>
</feature>
<feature type="region of interest" description="Disordered" evidence="5">
    <location>
        <begin position="1"/>
        <end position="21"/>
    </location>
</feature>
<dbReference type="PANTHER" id="PTHR46171:SF3">
    <property type="entry name" value="GH10160P"/>
    <property type="match status" value="1"/>
</dbReference>
<feature type="compositionally biased region" description="Basic and acidic residues" evidence="5">
    <location>
        <begin position="310"/>
        <end position="323"/>
    </location>
</feature>
<feature type="compositionally biased region" description="Basic residues" evidence="5">
    <location>
        <begin position="380"/>
        <end position="399"/>
    </location>
</feature>
<proteinExistence type="predicted"/>
<keyword evidence="1" id="KW-0479">Metal-binding</keyword>
<dbReference type="FunFam" id="3.30.40.10:FF:000922">
    <property type="entry name" value="RING finger protein 38"/>
    <property type="match status" value="1"/>
</dbReference>
<dbReference type="CDD" id="cd16472">
    <property type="entry name" value="RING-H2_RNF38-like"/>
    <property type="match status" value="1"/>
</dbReference>
<feature type="compositionally biased region" description="Polar residues" evidence="5">
    <location>
        <begin position="210"/>
        <end position="222"/>
    </location>
</feature>
<keyword evidence="3" id="KW-0862">Zinc</keyword>
<dbReference type="SMART" id="SM00184">
    <property type="entry name" value="RING"/>
    <property type="match status" value="1"/>
</dbReference>
<evidence type="ECO:0000313" key="8">
    <source>
        <dbReference type="Proteomes" id="UP001046870"/>
    </source>
</evidence>